<reference evidence="2 3" key="1">
    <citation type="submission" date="2023-05" db="EMBL/GenBank/DDBJ databases">
        <title>Actinoplanes sp. NEAU-A12 genome sequencing.</title>
        <authorList>
            <person name="Wang Z.-S."/>
        </authorList>
    </citation>
    <scope>NUCLEOTIDE SEQUENCE [LARGE SCALE GENOMIC DNA]</scope>
    <source>
        <strain evidence="2 3">NEAU-A12</strain>
    </source>
</reference>
<feature type="transmembrane region" description="Helical" evidence="1">
    <location>
        <begin position="51"/>
        <end position="73"/>
    </location>
</feature>
<evidence type="ECO:0000313" key="3">
    <source>
        <dbReference type="Proteomes" id="UP001241758"/>
    </source>
</evidence>
<keyword evidence="1" id="KW-1133">Transmembrane helix</keyword>
<name>A0ABT6WXB9_9ACTN</name>
<keyword evidence="1" id="KW-0812">Transmembrane</keyword>
<gene>
    <name evidence="2" type="ORF">QLQ12_37880</name>
</gene>
<dbReference type="InterPro" id="IPR045428">
    <property type="entry name" value="EACC1"/>
</dbReference>
<comment type="caution">
    <text evidence="2">The sequence shown here is derived from an EMBL/GenBank/DDBJ whole genome shotgun (WGS) entry which is preliminary data.</text>
</comment>
<dbReference type="Proteomes" id="UP001241758">
    <property type="component" value="Unassembled WGS sequence"/>
</dbReference>
<keyword evidence="3" id="KW-1185">Reference proteome</keyword>
<organism evidence="2 3">
    <name type="scientific">Actinoplanes sandaracinus</name>
    <dbReference type="NCBI Taxonomy" id="3045177"/>
    <lineage>
        <taxon>Bacteria</taxon>
        <taxon>Bacillati</taxon>
        <taxon>Actinomycetota</taxon>
        <taxon>Actinomycetes</taxon>
        <taxon>Micromonosporales</taxon>
        <taxon>Micromonosporaceae</taxon>
        <taxon>Actinoplanes</taxon>
    </lineage>
</organism>
<dbReference type="EMBL" id="JASCTH010000033">
    <property type="protein sequence ID" value="MDI6104377.1"/>
    <property type="molecule type" value="Genomic_DNA"/>
</dbReference>
<dbReference type="RefSeq" id="WP_282765750.1">
    <property type="nucleotide sequence ID" value="NZ_JASCTH010000033.1"/>
</dbReference>
<evidence type="ECO:0000256" key="1">
    <source>
        <dbReference type="SAM" id="Phobius"/>
    </source>
</evidence>
<protein>
    <submittedName>
        <fullName evidence="2">Uncharacterized protein</fullName>
    </submittedName>
</protein>
<accession>A0ABT6WXB9</accession>
<sequence length="120" mass="13068">MTLINVSLVDGQPDDLYSLFDWLQRTDELRGHVKTQSRRPESHEMGGAVEVLSVALGSGGAGAVLISVLTTWLQARRARICIEVTHAESGEIIRRVEVDASSAAAVKDLYDSMNSDQTAR</sequence>
<evidence type="ECO:0000313" key="2">
    <source>
        <dbReference type="EMBL" id="MDI6104377.1"/>
    </source>
</evidence>
<dbReference type="Pfam" id="PF19953">
    <property type="entry name" value="EACC1"/>
    <property type="match status" value="1"/>
</dbReference>
<keyword evidence="1" id="KW-0472">Membrane</keyword>
<proteinExistence type="predicted"/>